<feature type="domain" description="Prokineticin" evidence="6">
    <location>
        <begin position="44"/>
        <end position="116"/>
    </location>
</feature>
<evidence type="ECO:0000259" key="6">
    <source>
        <dbReference type="Pfam" id="PF06607"/>
    </source>
</evidence>
<keyword evidence="8" id="KW-1185">Reference proteome</keyword>
<dbReference type="SUPFAM" id="SSF57190">
    <property type="entry name" value="Colipase-like"/>
    <property type="match status" value="2"/>
</dbReference>
<sequence>MVLQVPCNVFSICVVALFKIYSVPVKSLNTPTHSRVFLYLYYFIHCRIIACEKDSQCGGGMCCAVSLWIQSLRMCAPMGQEGDECHCLSHKVPFFGKRLHHTCPCLPNLILFRLRFAKDNLFFLLKNMLWNFGDN</sequence>
<dbReference type="GO" id="GO:0005576">
    <property type="term" value="C:extracellular region"/>
    <property type="evidence" value="ECO:0007669"/>
    <property type="project" value="UniProtKB-SubCell"/>
</dbReference>
<dbReference type="InterPro" id="IPR023569">
    <property type="entry name" value="Prokineticin_domain"/>
</dbReference>
<evidence type="ECO:0000313" key="7">
    <source>
        <dbReference type="Ensembl" id="ENSHHUP00000087468.1"/>
    </source>
</evidence>
<name>A0A4W5RNG0_9TELE</name>
<dbReference type="Ensembl" id="ENSHHUT00000090196.1">
    <property type="protein sequence ID" value="ENSHHUP00000087468.1"/>
    <property type="gene ID" value="ENSHHUG00000050580.1"/>
</dbReference>
<evidence type="ECO:0000256" key="2">
    <source>
        <dbReference type="ARBA" id="ARBA00006999"/>
    </source>
</evidence>
<keyword evidence="5" id="KW-1015">Disulfide bond</keyword>
<comment type="similarity">
    <text evidence="2">Belongs to the AVIT (prokineticin) family.</text>
</comment>
<keyword evidence="3" id="KW-0964">Secreted</keyword>
<proteinExistence type="inferred from homology"/>
<dbReference type="InterPro" id="IPR009523">
    <property type="entry name" value="Prokineticin"/>
</dbReference>
<evidence type="ECO:0000256" key="4">
    <source>
        <dbReference type="ARBA" id="ARBA00022729"/>
    </source>
</evidence>
<reference evidence="8" key="1">
    <citation type="submission" date="2018-06" db="EMBL/GenBank/DDBJ databases">
        <title>Genome assembly of Danube salmon.</title>
        <authorList>
            <person name="Macqueen D.J."/>
            <person name="Gundappa M.K."/>
        </authorList>
    </citation>
    <scope>NUCLEOTIDE SEQUENCE [LARGE SCALE GENOMIC DNA]</scope>
</reference>
<dbReference type="PANTHER" id="PTHR18821:SF8">
    <property type="entry name" value="PROKINETICIN-2"/>
    <property type="match status" value="1"/>
</dbReference>
<dbReference type="STRING" id="62062.ENSHHUP00000087468"/>
<dbReference type="GeneTree" id="ENSGT00940000167138"/>
<keyword evidence="4" id="KW-0732">Signal</keyword>
<protein>
    <submittedName>
        <fullName evidence="7">Prokineticin 2</fullName>
    </submittedName>
</protein>
<evidence type="ECO:0000313" key="8">
    <source>
        <dbReference type="Proteomes" id="UP000314982"/>
    </source>
</evidence>
<dbReference type="Pfam" id="PF06607">
    <property type="entry name" value="Prokineticin"/>
    <property type="match status" value="1"/>
</dbReference>
<reference evidence="7" key="2">
    <citation type="submission" date="2025-08" db="UniProtKB">
        <authorList>
            <consortium name="Ensembl"/>
        </authorList>
    </citation>
    <scope>IDENTIFICATION</scope>
</reference>
<dbReference type="Gene3D" id="2.10.80.10">
    <property type="entry name" value="Lipase, subunit A"/>
    <property type="match status" value="1"/>
</dbReference>
<dbReference type="GO" id="GO:0001935">
    <property type="term" value="P:endothelial cell proliferation"/>
    <property type="evidence" value="ECO:0007669"/>
    <property type="project" value="TreeGrafter"/>
</dbReference>
<comment type="subcellular location">
    <subcellularLocation>
        <location evidence="1">Secreted</location>
    </subcellularLocation>
</comment>
<evidence type="ECO:0000256" key="1">
    <source>
        <dbReference type="ARBA" id="ARBA00004613"/>
    </source>
</evidence>
<evidence type="ECO:0000256" key="5">
    <source>
        <dbReference type="ARBA" id="ARBA00023157"/>
    </source>
</evidence>
<evidence type="ECO:0000256" key="3">
    <source>
        <dbReference type="ARBA" id="ARBA00022525"/>
    </source>
</evidence>
<dbReference type="AlphaFoldDB" id="A0A4W5RNG0"/>
<organism evidence="7 8">
    <name type="scientific">Hucho hucho</name>
    <name type="common">huchen</name>
    <dbReference type="NCBI Taxonomy" id="62062"/>
    <lineage>
        <taxon>Eukaryota</taxon>
        <taxon>Metazoa</taxon>
        <taxon>Chordata</taxon>
        <taxon>Craniata</taxon>
        <taxon>Vertebrata</taxon>
        <taxon>Euteleostomi</taxon>
        <taxon>Actinopterygii</taxon>
        <taxon>Neopterygii</taxon>
        <taxon>Teleostei</taxon>
        <taxon>Protacanthopterygii</taxon>
        <taxon>Salmoniformes</taxon>
        <taxon>Salmonidae</taxon>
        <taxon>Salmoninae</taxon>
        <taxon>Hucho</taxon>
    </lineage>
</organism>
<dbReference type="PANTHER" id="PTHR18821">
    <property type="entry name" value="PROKINETICIN"/>
    <property type="match status" value="1"/>
</dbReference>
<accession>A0A4W5RNG0</accession>
<reference evidence="7" key="3">
    <citation type="submission" date="2025-09" db="UniProtKB">
        <authorList>
            <consortium name="Ensembl"/>
        </authorList>
    </citation>
    <scope>IDENTIFICATION</scope>
</reference>
<dbReference type="Proteomes" id="UP000314982">
    <property type="component" value="Unassembled WGS sequence"/>
</dbReference>